<reference evidence="2" key="1">
    <citation type="submission" date="2022-08" db="EMBL/GenBank/DDBJ databases">
        <authorList>
            <consortium name="DOE Joint Genome Institute"/>
            <person name="Min B."/>
            <person name="Riley R."/>
            <person name="Sierra-Patev S."/>
            <person name="Naranjo-Ortiz M."/>
            <person name="Looney B."/>
            <person name="Konkel Z."/>
            <person name="Slot J.C."/>
            <person name="Sakamoto Y."/>
            <person name="Steenwyk J.L."/>
            <person name="Rokas A."/>
            <person name="Carro J."/>
            <person name="Camarero S."/>
            <person name="Ferreira P."/>
            <person name="Molpeceres G."/>
            <person name="Ruiz-Duenas F.J."/>
            <person name="Serrano A."/>
            <person name="Henrissat B."/>
            <person name="Drula E."/>
            <person name="Hughes K.W."/>
            <person name="Mata J.L."/>
            <person name="Ishikawa N.K."/>
            <person name="Vargas-Isla R."/>
            <person name="Ushijima S."/>
            <person name="Smith C.A."/>
            <person name="Ahrendt S."/>
            <person name="Andreopoulos W."/>
            <person name="He G."/>
            <person name="Labutti K."/>
            <person name="Lipzen A."/>
            <person name="Ng V."/>
            <person name="Sandor L."/>
            <person name="Barry K."/>
            <person name="Martinez A.T."/>
            <person name="Xiao Y."/>
            <person name="Gibbons J.G."/>
            <person name="Terashima K."/>
            <person name="Hibbett D.S."/>
            <person name="Grigoriev I.V."/>
        </authorList>
    </citation>
    <scope>NUCLEOTIDE SEQUENCE</scope>
    <source>
        <strain evidence="2">Sp2 HRB7682 ss15</strain>
    </source>
</reference>
<feature type="compositionally biased region" description="Pro residues" evidence="1">
    <location>
        <begin position="384"/>
        <end position="396"/>
    </location>
</feature>
<name>A0A9W8ZZT3_9AGAR</name>
<sequence length="817" mass="90502">MTNVPQGDPTDASATHIPGQIVNNSSTRNRKRKRVDSLPKVQPELDPQSALGAIAHPPEVKRPKVFHEATSTRIHESHNLLNVAEPGIEAGIAQPLSNIAGPTPSYNRSDIMNDNCYESDPDVEDWDNELDEINALPPRLRENSIISHSSRSSSSRTASSIASDDGDDEHSSEDESDTDDVSSHSSKSDHISSDEGTVSAFEGLDNLSSHSLTASPQDFEILGAVDANAAADEDVIFSGHAGSISGASISGTGPNSTGEESSLSFTPSIDQGSWKSSSFSSNSEDHNRDEEREFSASSSSSSSYASSMDVDDEGTSSTTNAGSPMDVTEPMPRKTPRVTIEEVSDSGSDRYNPVLNEPHLREVNVENGGTHAPTGTSPSKSQPSCPPPPPPPPPQPSDSHLRVPRHGEVNEEQDSPLSSLPSDYKSDGAASAGRKESASNRYLLREILQLIESRVKTRYMQNIFYEMTEKNQTQLTQVLAEIYSFLGELDGLDAANIHVKIDNAGLGKQWQRTKHRTHTQTSLADEVRRTVRELIRPNHEPLVSIAAWEVKEWEQKKRSGPTISNFCLQLTGLWTPWNQAAASVFAQHFVTLEGNTGYNLETVRKTFRGHLTQLRKDYNEEQSSNMTPEQMFEQRRQRAMARRERLVDRRIEAFFSAHARYGRSLDDIAAVIRGVIAEVMSGDDTEDKKANKYRITKVPWRSRELAQFLAYLSALHIASRFTRGEKYAKGAFPVARYQSAWPDSIFDADFAPPGLPENWYDFQWLTAHPERKAALNIQPPVCLTLPKDLARTARRFLHVKTRRDMPLNEDHPFVKEG</sequence>
<feature type="region of interest" description="Disordered" evidence="1">
    <location>
        <begin position="95"/>
        <end position="198"/>
    </location>
</feature>
<feature type="compositionally biased region" description="Low complexity" evidence="1">
    <location>
        <begin position="144"/>
        <end position="163"/>
    </location>
</feature>
<evidence type="ECO:0000313" key="2">
    <source>
        <dbReference type="EMBL" id="KAJ4469692.1"/>
    </source>
</evidence>
<feature type="compositionally biased region" description="Acidic residues" evidence="1">
    <location>
        <begin position="164"/>
        <end position="180"/>
    </location>
</feature>
<proteinExistence type="predicted"/>
<feature type="region of interest" description="Disordered" evidence="1">
    <location>
        <begin position="241"/>
        <end position="437"/>
    </location>
</feature>
<evidence type="ECO:0000313" key="3">
    <source>
        <dbReference type="Proteomes" id="UP001150238"/>
    </source>
</evidence>
<accession>A0A9W8ZZT3</accession>
<feature type="compositionally biased region" description="Polar residues" evidence="1">
    <location>
        <begin position="254"/>
        <end position="271"/>
    </location>
</feature>
<comment type="caution">
    <text evidence="2">The sequence shown here is derived from an EMBL/GenBank/DDBJ whole genome shotgun (WGS) entry which is preliminary data.</text>
</comment>
<feature type="compositionally biased region" description="Acidic residues" evidence="1">
    <location>
        <begin position="117"/>
        <end position="132"/>
    </location>
</feature>
<dbReference type="AlphaFoldDB" id="A0A9W8ZZT3"/>
<dbReference type="Proteomes" id="UP001150238">
    <property type="component" value="Unassembled WGS sequence"/>
</dbReference>
<feature type="compositionally biased region" description="Basic and acidic residues" evidence="1">
    <location>
        <begin position="399"/>
        <end position="409"/>
    </location>
</feature>
<evidence type="ECO:0000256" key="1">
    <source>
        <dbReference type="SAM" id="MobiDB-lite"/>
    </source>
</evidence>
<feature type="compositionally biased region" description="Low complexity" evidence="1">
    <location>
        <begin position="241"/>
        <end position="253"/>
    </location>
</feature>
<protein>
    <submittedName>
        <fullName evidence="2">Uncharacterized protein</fullName>
    </submittedName>
</protein>
<feature type="compositionally biased region" description="Low complexity" evidence="1">
    <location>
        <begin position="273"/>
        <end position="282"/>
    </location>
</feature>
<gene>
    <name evidence="2" type="ORF">C8J55DRAFT_564330</name>
</gene>
<reference evidence="2" key="2">
    <citation type="journal article" date="2023" name="Proc. Natl. Acad. Sci. U.S.A.">
        <title>A global phylogenomic analysis of the shiitake genus Lentinula.</title>
        <authorList>
            <person name="Sierra-Patev S."/>
            <person name="Min B."/>
            <person name="Naranjo-Ortiz M."/>
            <person name="Looney B."/>
            <person name="Konkel Z."/>
            <person name="Slot J.C."/>
            <person name="Sakamoto Y."/>
            <person name="Steenwyk J.L."/>
            <person name="Rokas A."/>
            <person name="Carro J."/>
            <person name="Camarero S."/>
            <person name="Ferreira P."/>
            <person name="Molpeceres G."/>
            <person name="Ruiz-Duenas F.J."/>
            <person name="Serrano A."/>
            <person name="Henrissat B."/>
            <person name="Drula E."/>
            <person name="Hughes K.W."/>
            <person name="Mata J.L."/>
            <person name="Ishikawa N.K."/>
            <person name="Vargas-Isla R."/>
            <person name="Ushijima S."/>
            <person name="Smith C.A."/>
            <person name="Donoghue J."/>
            <person name="Ahrendt S."/>
            <person name="Andreopoulos W."/>
            <person name="He G."/>
            <person name="LaButti K."/>
            <person name="Lipzen A."/>
            <person name="Ng V."/>
            <person name="Riley R."/>
            <person name="Sandor L."/>
            <person name="Barry K."/>
            <person name="Martinez A.T."/>
            <person name="Xiao Y."/>
            <person name="Gibbons J.G."/>
            <person name="Terashima K."/>
            <person name="Grigoriev I.V."/>
            <person name="Hibbett D."/>
        </authorList>
    </citation>
    <scope>NUCLEOTIDE SEQUENCE</scope>
    <source>
        <strain evidence="2">Sp2 HRB7682 ss15</strain>
    </source>
</reference>
<feature type="compositionally biased region" description="Basic and acidic residues" evidence="1">
    <location>
        <begin position="283"/>
        <end position="294"/>
    </location>
</feature>
<feature type="compositionally biased region" description="Low complexity" evidence="1">
    <location>
        <begin position="295"/>
        <end position="307"/>
    </location>
</feature>
<organism evidence="2 3">
    <name type="scientific">Lentinula lateritia</name>
    <dbReference type="NCBI Taxonomy" id="40482"/>
    <lineage>
        <taxon>Eukaryota</taxon>
        <taxon>Fungi</taxon>
        <taxon>Dikarya</taxon>
        <taxon>Basidiomycota</taxon>
        <taxon>Agaricomycotina</taxon>
        <taxon>Agaricomycetes</taxon>
        <taxon>Agaricomycetidae</taxon>
        <taxon>Agaricales</taxon>
        <taxon>Marasmiineae</taxon>
        <taxon>Omphalotaceae</taxon>
        <taxon>Lentinula</taxon>
    </lineage>
</organism>
<dbReference type="EMBL" id="JANVFS010000034">
    <property type="protein sequence ID" value="KAJ4469692.1"/>
    <property type="molecule type" value="Genomic_DNA"/>
</dbReference>
<feature type="region of interest" description="Disordered" evidence="1">
    <location>
        <begin position="1"/>
        <end position="59"/>
    </location>
</feature>